<name>A0A0D6PK62_9PROT</name>
<dbReference type="STRING" id="1120923.SAMN02746095_03566"/>
<dbReference type="RefSeq" id="WP_158320201.1">
    <property type="nucleotide sequence ID" value="NZ_BANC01000170.1"/>
</dbReference>
<sequence length="65" mass="7289">MIDSGVFCGVADFLAPSSCYLSDKRELIPRTFSGKYFEFGYPAGTFVTLRATENKSKSSVKKYEF</sequence>
<accession>A0A0D6PK62</accession>
<proteinExistence type="predicted"/>
<organism evidence="1 2">
    <name type="scientific">Acidocella aminolytica 101 = DSM 11237</name>
    <dbReference type="NCBI Taxonomy" id="1120923"/>
    <lineage>
        <taxon>Bacteria</taxon>
        <taxon>Pseudomonadati</taxon>
        <taxon>Pseudomonadota</taxon>
        <taxon>Alphaproteobacteria</taxon>
        <taxon>Acetobacterales</taxon>
        <taxon>Acidocellaceae</taxon>
        <taxon>Acidocella</taxon>
    </lineage>
</organism>
<evidence type="ECO:0000313" key="1">
    <source>
        <dbReference type="EMBL" id="GAN82195.1"/>
    </source>
</evidence>
<evidence type="ECO:0000313" key="2">
    <source>
        <dbReference type="Proteomes" id="UP000032668"/>
    </source>
</evidence>
<dbReference type="EMBL" id="BANC01000170">
    <property type="protein sequence ID" value="GAN82195.1"/>
    <property type="molecule type" value="Genomic_DNA"/>
</dbReference>
<comment type="caution">
    <text evidence="1">The sequence shown here is derived from an EMBL/GenBank/DDBJ whole genome shotgun (WGS) entry which is preliminary data.</text>
</comment>
<dbReference type="AlphaFoldDB" id="A0A0D6PK62"/>
<keyword evidence="2" id="KW-1185">Reference proteome</keyword>
<gene>
    <name evidence="1" type="ORF">Aam_173_009</name>
</gene>
<dbReference type="Proteomes" id="UP000032668">
    <property type="component" value="Unassembled WGS sequence"/>
</dbReference>
<reference evidence="1 2" key="1">
    <citation type="submission" date="2012-11" db="EMBL/GenBank/DDBJ databases">
        <title>Whole genome sequence of Acidocella aminolytica 101 = DSM 11237.</title>
        <authorList>
            <person name="Azuma Y."/>
            <person name="Higashiura N."/>
            <person name="Hirakawa H."/>
            <person name="Matsushita K."/>
        </authorList>
    </citation>
    <scope>NUCLEOTIDE SEQUENCE [LARGE SCALE GENOMIC DNA]</scope>
    <source>
        <strain evidence="2">101 / DSM 11237</strain>
    </source>
</reference>
<protein>
    <submittedName>
        <fullName evidence="1">Uncharacterized protein</fullName>
    </submittedName>
</protein>